<gene>
    <name evidence="3" type="ORF">ANE_LOCUS3061</name>
</gene>
<dbReference type="Pfam" id="PF01805">
    <property type="entry name" value="Surp"/>
    <property type="match status" value="1"/>
</dbReference>
<dbReference type="GO" id="GO:0003723">
    <property type="term" value="F:RNA binding"/>
    <property type="evidence" value="ECO:0007669"/>
    <property type="project" value="InterPro"/>
</dbReference>
<name>A0A565AT86_9BRAS</name>
<dbReference type="InterPro" id="IPR035967">
    <property type="entry name" value="SWAP/Surp_sf"/>
</dbReference>
<dbReference type="OrthoDB" id="2161771at2759"/>
<dbReference type="GO" id="GO:0000381">
    <property type="term" value="P:regulation of alternative mRNA splicing, via spliceosome"/>
    <property type="evidence" value="ECO:0007669"/>
    <property type="project" value="TreeGrafter"/>
</dbReference>
<dbReference type="Proteomes" id="UP000489600">
    <property type="component" value="Unassembled WGS sequence"/>
</dbReference>
<dbReference type="SUPFAM" id="SSF109905">
    <property type="entry name" value="Surp module (SWAP domain)"/>
    <property type="match status" value="2"/>
</dbReference>
<dbReference type="AlphaFoldDB" id="A0A565AT86"/>
<reference evidence="3" key="1">
    <citation type="submission" date="2019-07" db="EMBL/GenBank/DDBJ databases">
        <authorList>
            <person name="Dittberner H."/>
        </authorList>
    </citation>
    <scope>NUCLEOTIDE SEQUENCE [LARGE SCALE GENOMIC DNA]</scope>
</reference>
<evidence type="ECO:0000313" key="3">
    <source>
        <dbReference type="EMBL" id="VVA92616.1"/>
    </source>
</evidence>
<keyword evidence="4" id="KW-1185">Reference proteome</keyword>
<accession>A0A565AT86</accession>
<comment type="caution">
    <text evidence="3">The sequence shown here is derived from an EMBL/GenBank/DDBJ whole genome shotgun (WGS) entry which is preliminary data.</text>
</comment>
<dbReference type="PANTHER" id="PTHR15316">
    <property type="entry name" value="SPLICEOSOME ASSOCIATED PROTEIN 114/SWAP SPLICING FACTOR-RELATED"/>
    <property type="match status" value="1"/>
</dbReference>
<evidence type="ECO:0000256" key="1">
    <source>
        <dbReference type="ARBA" id="ARBA00022664"/>
    </source>
</evidence>
<protein>
    <recommendedName>
        <fullName evidence="2">SURP motif domain-containing protein</fullName>
    </recommendedName>
</protein>
<dbReference type="Gene3D" id="1.10.10.790">
    <property type="entry name" value="Surp module"/>
    <property type="match status" value="2"/>
</dbReference>
<sequence>MMMQLSENDARYNFMWRSDPFHAFYRQKLTEYRSRNQQNGANHDYDAATTAYQQKLIEYCLRFQQDGANHDYHAAATAYLQKATEYSSRNQQDRANQDDDDARRIVLPHFLEVRLPKGMNVKEFRTMKLTAQFGAWYGNDFWLGFKNRAGFEFTNPTDSSLFSSIPKYESPHKI</sequence>
<dbReference type="InterPro" id="IPR000061">
    <property type="entry name" value="Surp"/>
</dbReference>
<feature type="domain" description="SURP motif" evidence="2">
    <location>
        <begin position="1"/>
        <end position="32"/>
    </location>
</feature>
<dbReference type="InterPro" id="IPR045146">
    <property type="entry name" value="SF3A1"/>
</dbReference>
<evidence type="ECO:0000313" key="4">
    <source>
        <dbReference type="Proteomes" id="UP000489600"/>
    </source>
</evidence>
<dbReference type="PANTHER" id="PTHR15316:SF1">
    <property type="entry name" value="SPLICING FACTOR 3A SUBUNIT 1"/>
    <property type="match status" value="1"/>
</dbReference>
<dbReference type="GO" id="GO:0045292">
    <property type="term" value="P:mRNA cis splicing, via spliceosome"/>
    <property type="evidence" value="ECO:0007669"/>
    <property type="project" value="InterPro"/>
</dbReference>
<organism evidence="3 4">
    <name type="scientific">Arabis nemorensis</name>
    <dbReference type="NCBI Taxonomy" id="586526"/>
    <lineage>
        <taxon>Eukaryota</taxon>
        <taxon>Viridiplantae</taxon>
        <taxon>Streptophyta</taxon>
        <taxon>Embryophyta</taxon>
        <taxon>Tracheophyta</taxon>
        <taxon>Spermatophyta</taxon>
        <taxon>Magnoliopsida</taxon>
        <taxon>eudicotyledons</taxon>
        <taxon>Gunneridae</taxon>
        <taxon>Pentapetalae</taxon>
        <taxon>rosids</taxon>
        <taxon>malvids</taxon>
        <taxon>Brassicales</taxon>
        <taxon>Brassicaceae</taxon>
        <taxon>Arabideae</taxon>
        <taxon>Arabis</taxon>
    </lineage>
</organism>
<keyword evidence="1" id="KW-0507">mRNA processing</keyword>
<proteinExistence type="predicted"/>
<dbReference type="GO" id="GO:0071004">
    <property type="term" value="C:U2-type prespliceosome"/>
    <property type="evidence" value="ECO:0007669"/>
    <property type="project" value="TreeGrafter"/>
</dbReference>
<evidence type="ECO:0000259" key="2">
    <source>
        <dbReference type="Pfam" id="PF01805"/>
    </source>
</evidence>
<dbReference type="EMBL" id="CABITT030000001">
    <property type="protein sequence ID" value="VVA92616.1"/>
    <property type="molecule type" value="Genomic_DNA"/>
</dbReference>
<dbReference type="GO" id="GO:0005686">
    <property type="term" value="C:U2 snRNP"/>
    <property type="evidence" value="ECO:0007669"/>
    <property type="project" value="TreeGrafter"/>
</dbReference>
<dbReference type="GO" id="GO:0071013">
    <property type="term" value="C:catalytic step 2 spliceosome"/>
    <property type="evidence" value="ECO:0007669"/>
    <property type="project" value="TreeGrafter"/>
</dbReference>